<evidence type="ECO:0000259" key="1">
    <source>
        <dbReference type="PROSITE" id="PS50042"/>
    </source>
</evidence>
<dbReference type="RefSeq" id="WP_343913760.1">
    <property type="nucleotide sequence ID" value="NZ_BAAAGE010000003.1"/>
</dbReference>
<sequence length="192" mass="23092">MHLDTSKISSFFETEYPLNKHGLRELLDLFSIKKIKKNTQILTEHKEERQLRFLNNGVIREYYSSSNRETNINFYTKPQFITDLSSFIHDTKTKKNQETLTDIELLVIDKIPFRQLLQKYECGKSFIDLSFQKLLKQKELFEYNRITKSSEELYNELLIYKPNWLQTIPQYHIASYLNITPETLSRIRRRIS</sequence>
<evidence type="ECO:0000313" key="2">
    <source>
        <dbReference type="EMBL" id="GAA0728269.1"/>
    </source>
</evidence>
<feature type="domain" description="Cyclic nucleotide-binding" evidence="1">
    <location>
        <begin position="18"/>
        <end position="117"/>
    </location>
</feature>
<organism evidence="2 3">
    <name type="scientific">Aquimarina litoralis</name>
    <dbReference type="NCBI Taxonomy" id="584605"/>
    <lineage>
        <taxon>Bacteria</taxon>
        <taxon>Pseudomonadati</taxon>
        <taxon>Bacteroidota</taxon>
        <taxon>Flavobacteriia</taxon>
        <taxon>Flavobacteriales</taxon>
        <taxon>Flavobacteriaceae</taxon>
        <taxon>Aquimarina</taxon>
    </lineage>
</organism>
<protein>
    <submittedName>
        <fullName evidence="2">Crp/Fnr family transcriptional regulator</fullName>
    </submittedName>
</protein>
<gene>
    <name evidence="2" type="ORF">GCM10009430_37260</name>
</gene>
<dbReference type="Proteomes" id="UP001501758">
    <property type="component" value="Unassembled WGS sequence"/>
</dbReference>
<dbReference type="EMBL" id="BAAAGE010000003">
    <property type="protein sequence ID" value="GAA0728269.1"/>
    <property type="molecule type" value="Genomic_DNA"/>
</dbReference>
<reference evidence="3" key="1">
    <citation type="journal article" date="2019" name="Int. J. Syst. Evol. Microbiol.">
        <title>The Global Catalogue of Microorganisms (GCM) 10K type strain sequencing project: providing services to taxonomists for standard genome sequencing and annotation.</title>
        <authorList>
            <consortium name="The Broad Institute Genomics Platform"/>
            <consortium name="The Broad Institute Genome Sequencing Center for Infectious Disease"/>
            <person name="Wu L."/>
            <person name="Ma J."/>
        </authorList>
    </citation>
    <scope>NUCLEOTIDE SEQUENCE [LARGE SCALE GENOMIC DNA]</scope>
    <source>
        <strain evidence="3">JCM 15974</strain>
    </source>
</reference>
<evidence type="ECO:0000313" key="3">
    <source>
        <dbReference type="Proteomes" id="UP001501758"/>
    </source>
</evidence>
<dbReference type="CDD" id="cd00038">
    <property type="entry name" value="CAP_ED"/>
    <property type="match status" value="1"/>
</dbReference>
<keyword evidence="3" id="KW-1185">Reference proteome</keyword>
<comment type="caution">
    <text evidence="2">The sequence shown here is derived from an EMBL/GenBank/DDBJ whole genome shotgun (WGS) entry which is preliminary data.</text>
</comment>
<dbReference type="InterPro" id="IPR000595">
    <property type="entry name" value="cNMP-bd_dom"/>
</dbReference>
<accession>A0ABP3UCQ1</accession>
<name>A0ABP3UCQ1_9FLAO</name>
<proteinExistence type="predicted"/>
<dbReference type="InterPro" id="IPR018490">
    <property type="entry name" value="cNMP-bd_dom_sf"/>
</dbReference>
<dbReference type="PROSITE" id="PS50042">
    <property type="entry name" value="CNMP_BINDING_3"/>
    <property type="match status" value="1"/>
</dbReference>
<dbReference type="SUPFAM" id="SSF51206">
    <property type="entry name" value="cAMP-binding domain-like"/>
    <property type="match status" value="1"/>
</dbReference>
<dbReference type="InterPro" id="IPR014710">
    <property type="entry name" value="RmlC-like_jellyroll"/>
</dbReference>
<dbReference type="Gene3D" id="2.60.120.10">
    <property type="entry name" value="Jelly Rolls"/>
    <property type="match status" value="1"/>
</dbReference>
<dbReference type="Pfam" id="PF00027">
    <property type="entry name" value="cNMP_binding"/>
    <property type="match status" value="1"/>
</dbReference>